<name>A0A0D0DEH2_9AGAM</name>
<evidence type="ECO:0000313" key="2">
    <source>
        <dbReference type="EMBL" id="KIK75905.1"/>
    </source>
</evidence>
<evidence type="ECO:0000313" key="3">
    <source>
        <dbReference type="Proteomes" id="UP000054538"/>
    </source>
</evidence>
<protein>
    <submittedName>
        <fullName evidence="2">Uncharacterized protein</fullName>
    </submittedName>
</protein>
<dbReference type="HOGENOM" id="CLU_2776684_0_0_1"/>
<dbReference type="InParanoid" id="A0A0D0DEH2"/>
<dbReference type="Proteomes" id="UP000054538">
    <property type="component" value="Unassembled WGS sequence"/>
</dbReference>
<accession>A0A0D0DEH2</accession>
<reference evidence="3" key="2">
    <citation type="submission" date="2015-01" db="EMBL/GenBank/DDBJ databases">
        <title>Evolutionary Origins and Diversification of the Mycorrhizal Mutualists.</title>
        <authorList>
            <consortium name="DOE Joint Genome Institute"/>
            <consortium name="Mycorrhizal Genomics Consortium"/>
            <person name="Kohler A."/>
            <person name="Kuo A."/>
            <person name="Nagy L.G."/>
            <person name="Floudas D."/>
            <person name="Copeland A."/>
            <person name="Barry K.W."/>
            <person name="Cichocki N."/>
            <person name="Veneault-Fourrey C."/>
            <person name="LaButti K."/>
            <person name="Lindquist E.A."/>
            <person name="Lipzen A."/>
            <person name="Lundell T."/>
            <person name="Morin E."/>
            <person name="Murat C."/>
            <person name="Riley R."/>
            <person name="Ohm R."/>
            <person name="Sun H."/>
            <person name="Tunlid A."/>
            <person name="Henrissat B."/>
            <person name="Grigoriev I.V."/>
            <person name="Hibbett D.S."/>
            <person name="Martin F."/>
        </authorList>
    </citation>
    <scope>NUCLEOTIDE SEQUENCE [LARGE SCALE GENOMIC DNA]</scope>
    <source>
        <strain evidence="3">Ve08.2h10</strain>
    </source>
</reference>
<gene>
    <name evidence="2" type="ORF">PAXRUDRAFT_18578</name>
</gene>
<dbReference type="AlphaFoldDB" id="A0A0D0DEH2"/>
<keyword evidence="3" id="KW-1185">Reference proteome</keyword>
<evidence type="ECO:0000256" key="1">
    <source>
        <dbReference type="SAM" id="MobiDB-lite"/>
    </source>
</evidence>
<feature type="region of interest" description="Disordered" evidence="1">
    <location>
        <begin position="1"/>
        <end position="31"/>
    </location>
</feature>
<reference evidence="2 3" key="1">
    <citation type="submission" date="2014-04" db="EMBL/GenBank/DDBJ databases">
        <authorList>
            <consortium name="DOE Joint Genome Institute"/>
            <person name="Kuo A."/>
            <person name="Kohler A."/>
            <person name="Jargeat P."/>
            <person name="Nagy L.G."/>
            <person name="Floudas D."/>
            <person name="Copeland A."/>
            <person name="Barry K.W."/>
            <person name="Cichocki N."/>
            <person name="Veneault-Fourrey C."/>
            <person name="LaButti K."/>
            <person name="Lindquist E.A."/>
            <person name="Lipzen A."/>
            <person name="Lundell T."/>
            <person name="Morin E."/>
            <person name="Murat C."/>
            <person name="Sun H."/>
            <person name="Tunlid A."/>
            <person name="Henrissat B."/>
            <person name="Grigoriev I.V."/>
            <person name="Hibbett D.S."/>
            <person name="Martin F."/>
            <person name="Nordberg H.P."/>
            <person name="Cantor M.N."/>
            <person name="Hua S.X."/>
        </authorList>
    </citation>
    <scope>NUCLEOTIDE SEQUENCE [LARGE SCALE GENOMIC DNA]</scope>
    <source>
        <strain evidence="2 3">Ve08.2h10</strain>
    </source>
</reference>
<dbReference type="EMBL" id="KN827779">
    <property type="protein sequence ID" value="KIK75905.1"/>
    <property type="molecule type" value="Genomic_DNA"/>
</dbReference>
<sequence length="69" mass="7567">MDLSPQSRPDLSKRTQHLKCGPDVSKVDPTSQTDPPFWSCLCIVSTAHAFSTPPACFQYTPVLFTQTGP</sequence>
<proteinExistence type="predicted"/>
<organism evidence="2 3">
    <name type="scientific">Paxillus rubicundulus Ve08.2h10</name>
    <dbReference type="NCBI Taxonomy" id="930991"/>
    <lineage>
        <taxon>Eukaryota</taxon>
        <taxon>Fungi</taxon>
        <taxon>Dikarya</taxon>
        <taxon>Basidiomycota</taxon>
        <taxon>Agaricomycotina</taxon>
        <taxon>Agaricomycetes</taxon>
        <taxon>Agaricomycetidae</taxon>
        <taxon>Boletales</taxon>
        <taxon>Paxilineae</taxon>
        <taxon>Paxillaceae</taxon>
        <taxon>Paxillus</taxon>
    </lineage>
</organism>